<keyword evidence="7" id="KW-0812">Transmembrane</keyword>
<dbReference type="Gene3D" id="3.30.1360.60">
    <property type="entry name" value="Glucose permease domain IIB"/>
    <property type="match status" value="1"/>
</dbReference>
<keyword evidence="3" id="KW-1003">Cell membrane</keyword>
<keyword evidence="5" id="KW-0808">Transferase</keyword>
<dbReference type="GO" id="GO:0015771">
    <property type="term" value="P:trehalose transport"/>
    <property type="evidence" value="ECO:0007669"/>
    <property type="project" value="TreeGrafter"/>
</dbReference>
<dbReference type="FunFam" id="3.30.1360.60:FF:000001">
    <property type="entry name" value="PTS system glucose-specific IIBC component PtsG"/>
    <property type="match status" value="1"/>
</dbReference>
<accession>A0A4B0GR70</accession>
<keyword evidence="8" id="KW-0418">Kinase</keyword>
<evidence type="ECO:0000256" key="8">
    <source>
        <dbReference type="ARBA" id="ARBA00022777"/>
    </source>
</evidence>
<reference evidence="11 12" key="1">
    <citation type="submission" date="2019-03" db="EMBL/GenBank/DDBJ databases">
        <authorList>
            <person name="Ashton P.M."/>
            <person name="Dallman T."/>
            <person name="Nair S."/>
            <person name="De Pinna E."/>
            <person name="Peters T."/>
            <person name="Grant K."/>
        </authorList>
    </citation>
    <scope>NUCLEOTIDE SEQUENCE [LARGE SCALE GENOMIC DNA]</scope>
    <source>
        <strain evidence="11">RL15000271</strain>
    </source>
</reference>
<dbReference type="GO" id="GO:0009401">
    <property type="term" value="P:phosphoenolpyruvate-dependent sugar phosphotransferase system"/>
    <property type="evidence" value="ECO:0007669"/>
    <property type="project" value="UniProtKB-KW"/>
</dbReference>
<dbReference type="InterPro" id="IPR018113">
    <property type="entry name" value="PTrfase_EIIB_Cys"/>
</dbReference>
<evidence type="ECO:0000256" key="1">
    <source>
        <dbReference type="ARBA" id="ARBA00004651"/>
    </source>
</evidence>
<dbReference type="Pfam" id="PF02378">
    <property type="entry name" value="PTS_EIIC"/>
    <property type="match status" value="1"/>
</dbReference>
<evidence type="ECO:0000313" key="11">
    <source>
        <dbReference type="EMBL" id="EAE2898765.1"/>
    </source>
</evidence>
<dbReference type="InterPro" id="IPR013013">
    <property type="entry name" value="PTS_EIIC_1"/>
</dbReference>
<dbReference type="GO" id="GO:0090589">
    <property type="term" value="F:protein-phosphocysteine-trehalose phosphotransferase system transporter activity"/>
    <property type="evidence" value="ECO:0007669"/>
    <property type="project" value="TreeGrafter"/>
</dbReference>
<comment type="caution">
    <text evidence="11">The sequence shown here is derived from an EMBL/GenBank/DDBJ whole genome shotgun (WGS) entry which is preliminary data.</text>
</comment>
<evidence type="ECO:0000256" key="4">
    <source>
        <dbReference type="ARBA" id="ARBA00022597"/>
    </source>
</evidence>
<dbReference type="GO" id="GO:0008982">
    <property type="term" value="F:protein-N(PI)-phosphohistidine-sugar phosphotransferase activity"/>
    <property type="evidence" value="ECO:0007669"/>
    <property type="project" value="InterPro"/>
</dbReference>
<dbReference type="Pfam" id="PF00367">
    <property type="entry name" value="PTS_EIIB"/>
    <property type="match status" value="1"/>
</dbReference>
<keyword evidence="2" id="KW-0813">Transport</keyword>
<keyword evidence="6" id="KW-0598">Phosphotransferase system</keyword>
<evidence type="ECO:0000256" key="5">
    <source>
        <dbReference type="ARBA" id="ARBA00022679"/>
    </source>
</evidence>
<dbReference type="InterPro" id="IPR011297">
    <property type="entry name" value="PTS_IIABC_b_glu"/>
</dbReference>
<evidence type="ECO:0000256" key="6">
    <source>
        <dbReference type="ARBA" id="ARBA00022683"/>
    </source>
</evidence>
<proteinExistence type="predicted"/>
<dbReference type="PROSITE" id="PS51098">
    <property type="entry name" value="PTS_EIIB_TYPE_1"/>
    <property type="match status" value="1"/>
</dbReference>
<dbReference type="Pfam" id="PF00358">
    <property type="entry name" value="PTS_EIIA_1"/>
    <property type="match status" value="1"/>
</dbReference>
<evidence type="ECO:0000256" key="10">
    <source>
        <dbReference type="ARBA" id="ARBA00023136"/>
    </source>
</evidence>
<dbReference type="InterPro" id="IPR001127">
    <property type="entry name" value="PTS_EIIA_1_perm"/>
</dbReference>
<evidence type="ECO:0000256" key="2">
    <source>
        <dbReference type="ARBA" id="ARBA00022448"/>
    </source>
</evidence>
<dbReference type="PROSITE" id="PS51093">
    <property type="entry name" value="PTS_EIIA_TYPE_1"/>
    <property type="match status" value="1"/>
</dbReference>
<keyword evidence="9" id="KW-1133">Transmembrane helix</keyword>
<dbReference type="SUPFAM" id="SSF55604">
    <property type="entry name" value="Glucose permease domain IIB"/>
    <property type="match status" value="1"/>
</dbReference>
<dbReference type="AlphaFoldDB" id="A0A4B0GR70"/>
<dbReference type="PANTHER" id="PTHR30175:SF1">
    <property type="entry name" value="PTS SYSTEM ARBUTIN-, CELLOBIOSE-, AND SALICIN-SPECIFIC EIIBC COMPONENT-RELATED"/>
    <property type="match status" value="1"/>
</dbReference>
<keyword evidence="4" id="KW-0762">Sugar transport</keyword>
<dbReference type="EMBL" id="AAARLF010000008">
    <property type="protein sequence ID" value="EAE2898765.1"/>
    <property type="molecule type" value="Genomic_DNA"/>
</dbReference>
<dbReference type="RefSeq" id="WP_039177716.1">
    <property type="nucleotide sequence ID" value="NZ_CP090054.1"/>
</dbReference>
<gene>
    <name evidence="11" type="ORF">E1W43_12530</name>
</gene>
<dbReference type="PANTHER" id="PTHR30175">
    <property type="entry name" value="PHOSPHOTRANSFERASE SYSTEM TRANSPORT PROTEIN"/>
    <property type="match status" value="1"/>
</dbReference>
<dbReference type="InterPro" id="IPR003352">
    <property type="entry name" value="PTS_EIIC"/>
</dbReference>
<comment type="subcellular location">
    <subcellularLocation>
        <location evidence="1">Cell membrane</location>
        <topology evidence="1">Multi-pass membrane protein</topology>
    </subcellularLocation>
</comment>
<evidence type="ECO:0000313" key="12">
    <source>
        <dbReference type="Proteomes" id="UP000401273"/>
    </source>
</evidence>
<dbReference type="CDD" id="cd00212">
    <property type="entry name" value="PTS_IIB_glc"/>
    <property type="match status" value="1"/>
</dbReference>
<organism evidence="11 12">
    <name type="scientific">Listeria monocytogenes</name>
    <dbReference type="NCBI Taxonomy" id="1639"/>
    <lineage>
        <taxon>Bacteria</taxon>
        <taxon>Bacillati</taxon>
        <taxon>Bacillota</taxon>
        <taxon>Bacilli</taxon>
        <taxon>Bacillales</taxon>
        <taxon>Listeriaceae</taxon>
        <taxon>Listeria</taxon>
    </lineage>
</organism>
<sequence length="625" mass="67558">MNNQELAKEILALVGGEKNITDVMHCYTRLRFHLKKIDLADKEKIEELPGVINVQIQSGQFQVVIGNKVSKVYKEFIKLGDFKQGDSTETTDEKKKGNLIGRFFEVISTIFSPIVPAIAGAGMLKGLLGLVTVLGWVEPTSSVVTMLQIVSDCVFYFLPFFLAVSAARIFKTNEFIAVAVAGGMMYPIIMEGAKAIVNGGPTGLDLFGLSVPFINYSSTVIPIILAVWILSYLYRWVDRWMPDSLGIVFTPTIVLMLIIPIQLIVIGPLGSYLGIWLAEGVTWLFAHGGILAGGLLGATRPLLVIVGMHYGLMPIAIQNIAVLGHDYLLPVFLMANMGQAAAALAVFLKTKNKDLKAIAGSSTIAGFLGITEPAMYGVNLRLKKPFIAALIGSGIGGAFVTGFGVTGNAFVLPGIMSLPVFMGPKFVYLIIGMILTITITIVLTFLMKFEDAPSKNTKGTAKKQNKASSIEHTTILSPVIGTTVALKDVPDATFAEEIMGKGMAVNPAVGEIYAPFNGEIATFFKTGHAIGLRSDEEVELLIHVGIDTVNLNGTHFHPQVKQGDQVKTGDLLLTFDLAEIKQAGYETITPVIVTNTENYLDVIGADENAVMEREDWLIQVINKMK</sequence>
<dbReference type="NCBIfam" id="TIGR00830">
    <property type="entry name" value="PTBA"/>
    <property type="match status" value="1"/>
</dbReference>
<evidence type="ECO:0000256" key="9">
    <source>
        <dbReference type="ARBA" id="ARBA00022989"/>
    </source>
</evidence>
<dbReference type="GO" id="GO:0005886">
    <property type="term" value="C:plasma membrane"/>
    <property type="evidence" value="ECO:0007669"/>
    <property type="project" value="UniProtKB-SubCell"/>
</dbReference>
<dbReference type="Proteomes" id="UP000401273">
    <property type="component" value="Unassembled WGS sequence"/>
</dbReference>
<dbReference type="Gene3D" id="2.70.70.10">
    <property type="entry name" value="Glucose Permease (Domain IIA)"/>
    <property type="match status" value="1"/>
</dbReference>
<dbReference type="PROSITE" id="PS51103">
    <property type="entry name" value="PTS_EIIC_TYPE_1"/>
    <property type="match status" value="1"/>
</dbReference>
<protein>
    <submittedName>
        <fullName evidence="11">PTS beta-glucoside transporter subunit EIIBCA</fullName>
    </submittedName>
</protein>
<dbReference type="NCBIfam" id="TIGR01995">
    <property type="entry name" value="PTS-II-ABC-beta"/>
    <property type="match status" value="1"/>
</dbReference>
<dbReference type="SUPFAM" id="SSF51261">
    <property type="entry name" value="Duplicated hybrid motif"/>
    <property type="match status" value="1"/>
</dbReference>
<dbReference type="FunFam" id="2.70.70.10:FF:000001">
    <property type="entry name" value="PTS system glucose-specific IIA component"/>
    <property type="match status" value="1"/>
</dbReference>
<evidence type="ECO:0000256" key="7">
    <source>
        <dbReference type="ARBA" id="ARBA00022692"/>
    </source>
</evidence>
<dbReference type="GO" id="GO:0016301">
    <property type="term" value="F:kinase activity"/>
    <property type="evidence" value="ECO:0007669"/>
    <property type="project" value="UniProtKB-KW"/>
</dbReference>
<evidence type="ECO:0000256" key="3">
    <source>
        <dbReference type="ARBA" id="ARBA00022475"/>
    </source>
</evidence>
<name>A0A4B0GR70_LISMN</name>
<dbReference type="InterPro" id="IPR036878">
    <property type="entry name" value="Glu_permease_IIB"/>
</dbReference>
<dbReference type="InterPro" id="IPR001996">
    <property type="entry name" value="PTS_IIB_1"/>
</dbReference>
<keyword evidence="10" id="KW-0472">Membrane</keyword>
<dbReference type="InterPro" id="IPR050558">
    <property type="entry name" value="PTS_Sugar-Specific_Components"/>
</dbReference>
<dbReference type="InterPro" id="IPR011055">
    <property type="entry name" value="Dup_hybrid_motif"/>
</dbReference>